<protein>
    <submittedName>
        <fullName evidence="2">Uncharacterized protein</fullName>
    </submittedName>
</protein>
<reference evidence="2" key="1">
    <citation type="journal article" date="2012" name="Proc. Natl. Acad. Sci. U.S.A.">
        <title>Antigenic diversity is generated by distinct evolutionary mechanisms in African trypanosome species.</title>
        <authorList>
            <person name="Jackson A.P."/>
            <person name="Berry A."/>
            <person name="Aslett M."/>
            <person name="Allison H.C."/>
            <person name="Burton P."/>
            <person name="Vavrova-Anderson J."/>
            <person name="Brown R."/>
            <person name="Browne H."/>
            <person name="Corton N."/>
            <person name="Hauser H."/>
            <person name="Gamble J."/>
            <person name="Gilderthorp R."/>
            <person name="Marcello L."/>
            <person name="McQuillan J."/>
            <person name="Otto T.D."/>
            <person name="Quail M.A."/>
            <person name="Sanders M.J."/>
            <person name="van Tonder A."/>
            <person name="Ginger M.L."/>
            <person name="Field M.C."/>
            <person name="Barry J.D."/>
            <person name="Hertz-Fowler C."/>
            <person name="Berriman M."/>
        </authorList>
    </citation>
    <scope>NUCLEOTIDE SEQUENCE</scope>
    <source>
        <strain evidence="2">Y486</strain>
    </source>
</reference>
<dbReference type="EMBL" id="HE573020">
    <property type="protein sequence ID" value="CCC47511.1"/>
    <property type="molecule type" value="Genomic_DNA"/>
</dbReference>
<sequence>MGKGLIHLENLEYEQNEWRRGRGHCAAQVTFPKAEGDGRPPLLNSPRSLRACEICGIDPTTAFEPVSLQEEFDLVNLDTSVASQTPTSVAAARDALLACIRAGITAGSTQAKLKAYQRFKQREEERAAILKRAQITRRRLIAEEILERGQTAAAVRRTFPDTYRRNSSEVDIGEAAPLKCFNSRKPARSFRRFLRSDDFIIDGRKTYGGAGLNRFLLDARDASGSVNEVVLATRSGGATGSLSDVGVSTSSVATVGKEASENDSQRSVSARPVAAGD</sequence>
<name>G0TU77_TRYVY</name>
<evidence type="ECO:0000313" key="2">
    <source>
        <dbReference type="EMBL" id="CCC47511.1"/>
    </source>
</evidence>
<dbReference type="VEuPathDB" id="TriTrypDB:TvY486_0401770"/>
<dbReference type="AlphaFoldDB" id="G0TU77"/>
<gene>
    <name evidence="2" type="ORF">TVY486_0401770</name>
</gene>
<accession>G0TU77</accession>
<feature type="non-terminal residue" evidence="2">
    <location>
        <position position="277"/>
    </location>
</feature>
<evidence type="ECO:0000256" key="1">
    <source>
        <dbReference type="SAM" id="MobiDB-lite"/>
    </source>
</evidence>
<feature type="region of interest" description="Disordered" evidence="1">
    <location>
        <begin position="254"/>
        <end position="277"/>
    </location>
</feature>
<organism evidence="2">
    <name type="scientific">Trypanosoma vivax (strain Y486)</name>
    <dbReference type="NCBI Taxonomy" id="1055687"/>
    <lineage>
        <taxon>Eukaryota</taxon>
        <taxon>Discoba</taxon>
        <taxon>Euglenozoa</taxon>
        <taxon>Kinetoplastea</taxon>
        <taxon>Metakinetoplastina</taxon>
        <taxon>Trypanosomatida</taxon>
        <taxon>Trypanosomatidae</taxon>
        <taxon>Trypanosoma</taxon>
        <taxon>Duttonella</taxon>
    </lineage>
</organism>
<proteinExistence type="predicted"/>